<sequence length="67" mass="7002">MSGFKQQDRLPMVAAIAVVIIANAVGFTLGVTIYMSILAAPLAVGAFVVMRYLLYGSALPDTLVSGK</sequence>
<feature type="transmembrane region" description="Helical" evidence="1">
    <location>
        <begin position="37"/>
        <end position="54"/>
    </location>
</feature>
<keyword evidence="3" id="KW-1185">Reference proteome</keyword>
<gene>
    <name evidence="2" type="ORF">DU504_05835</name>
</gene>
<dbReference type="Proteomes" id="UP000252189">
    <property type="component" value="Unassembled WGS sequence"/>
</dbReference>
<comment type="caution">
    <text evidence="2">The sequence shown here is derived from an EMBL/GenBank/DDBJ whole genome shotgun (WGS) entry which is preliminary data.</text>
</comment>
<proteinExistence type="predicted"/>
<keyword evidence="1" id="KW-1133">Transmembrane helix</keyword>
<feature type="transmembrane region" description="Helical" evidence="1">
    <location>
        <begin position="12"/>
        <end position="31"/>
    </location>
</feature>
<dbReference type="EMBL" id="QPHM01000001">
    <property type="protein sequence ID" value="RCU46865.1"/>
    <property type="molecule type" value="Genomic_DNA"/>
</dbReference>
<dbReference type="AlphaFoldDB" id="A0A368NBA1"/>
<reference evidence="2 3" key="1">
    <citation type="submission" date="2018-07" db="EMBL/GenBank/DDBJ databases">
        <title>Genome sequences of Haloplanus salinus JCM 18368T.</title>
        <authorList>
            <person name="Kim Y.B."/>
            <person name="Roh S.W."/>
        </authorList>
    </citation>
    <scope>NUCLEOTIDE SEQUENCE [LARGE SCALE GENOMIC DNA]</scope>
    <source>
        <strain evidence="2 3">JCM 18368</strain>
    </source>
</reference>
<organism evidence="2 3">
    <name type="scientific">Haloplanus salinus</name>
    <dbReference type="NCBI Taxonomy" id="1126245"/>
    <lineage>
        <taxon>Archaea</taxon>
        <taxon>Methanobacteriati</taxon>
        <taxon>Methanobacteriota</taxon>
        <taxon>Stenosarchaea group</taxon>
        <taxon>Halobacteria</taxon>
        <taxon>Halobacteriales</taxon>
        <taxon>Haloferacaceae</taxon>
        <taxon>Haloplanus</taxon>
    </lineage>
</organism>
<protein>
    <submittedName>
        <fullName evidence="2">Uncharacterized protein</fullName>
    </submittedName>
</protein>
<evidence type="ECO:0000313" key="3">
    <source>
        <dbReference type="Proteomes" id="UP000252189"/>
    </source>
</evidence>
<keyword evidence="1" id="KW-0812">Transmembrane</keyword>
<evidence type="ECO:0000313" key="2">
    <source>
        <dbReference type="EMBL" id="RCU46865.1"/>
    </source>
</evidence>
<accession>A0A368NBA1</accession>
<evidence type="ECO:0000256" key="1">
    <source>
        <dbReference type="SAM" id="Phobius"/>
    </source>
</evidence>
<keyword evidence="1" id="KW-0472">Membrane</keyword>
<name>A0A368NBA1_9EURY</name>